<comment type="function">
    <text evidence="1 17 18">Cell wall formation. Catalyzes the addition of glutamate to the nucleotide precursor UDP-N-acetylmuramoyl-L-alanine (UMA).</text>
</comment>
<evidence type="ECO:0000259" key="20">
    <source>
        <dbReference type="Pfam" id="PF08245"/>
    </source>
</evidence>
<dbReference type="AlphaFoldDB" id="A0A6A8MA63"/>
<dbReference type="GO" id="GO:0005524">
    <property type="term" value="F:ATP binding"/>
    <property type="evidence" value="ECO:0007669"/>
    <property type="project" value="UniProtKB-UniRule"/>
</dbReference>
<dbReference type="InterPro" id="IPR036615">
    <property type="entry name" value="Mur_ligase_C_dom_sf"/>
</dbReference>
<evidence type="ECO:0000256" key="2">
    <source>
        <dbReference type="ARBA" id="ARBA00004496"/>
    </source>
</evidence>
<evidence type="ECO:0000256" key="14">
    <source>
        <dbReference type="ARBA" id="ARBA00030398"/>
    </source>
</evidence>
<comment type="caution">
    <text evidence="21">The sequence shown here is derived from an EMBL/GenBank/DDBJ whole genome shotgun (WGS) entry which is preliminary data.</text>
</comment>
<dbReference type="GO" id="GO:0009252">
    <property type="term" value="P:peptidoglycan biosynthetic process"/>
    <property type="evidence" value="ECO:0007669"/>
    <property type="project" value="UniProtKB-UniRule"/>
</dbReference>
<name>A0A6A8MA63_9FIRM</name>
<dbReference type="EC" id="6.3.2.9" evidence="5 17"/>
<dbReference type="RefSeq" id="WP_154571660.1">
    <property type="nucleotide sequence ID" value="NZ_DBEZJY010000081.1"/>
</dbReference>
<evidence type="ECO:0000256" key="4">
    <source>
        <dbReference type="ARBA" id="ARBA00010416"/>
    </source>
</evidence>
<evidence type="ECO:0000256" key="18">
    <source>
        <dbReference type="RuleBase" id="RU003664"/>
    </source>
</evidence>
<comment type="pathway">
    <text evidence="3 17 18">Cell wall biogenesis; peptidoglycan biosynthesis.</text>
</comment>
<evidence type="ECO:0000256" key="8">
    <source>
        <dbReference type="ARBA" id="ARBA00022598"/>
    </source>
</evidence>
<dbReference type="Gene3D" id="3.40.1190.10">
    <property type="entry name" value="Mur-like, catalytic domain"/>
    <property type="match status" value="1"/>
</dbReference>
<dbReference type="Pfam" id="PF02875">
    <property type="entry name" value="Mur_ligase_C"/>
    <property type="match status" value="1"/>
</dbReference>
<keyword evidence="9 17" id="KW-0547">Nucleotide-binding</keyword>
<evidence type="ECO:0000259" key="19">
    <source>
        <dbReference type="Pfam" id="PF02875"/>
    </source>
</evidence>
<evidence type="ECO:0000256" key="15">
    <source>
        <dbReference type="ARBA" id="ARBA00032324"/>
    </source>
</evidence>
<dbReference type="Pfam" id="PF21799">
    <property type="entry name" value="MurD-like_N"/>
    <property type="match status" value="1"/>
</dbReference>
<dbReference type="HAMAP" id="MF_00639">
    <property type="entry name" value="MurD"/>
    <property type="match status" value="1"/>
</dbReference>
<evidence type="ECO:0000256" key="16">
    <source>
        <dbReference type="ARBA" id="ARBA00047632"/>
    </source>
</evidence>
<evidence type="ECO:0000256" key="12">
    <source>
        <dbReference type="ARBA" id="ARBA00022984"/>
    </source>
</evidence>
<dbReference type="InterPro" id="IPR036565">
    <property type="entry name" value="Mur-like_cat_sf"/>
</dbReference>
<feature type="binding site" evidence="17">
    <location>
        <begin position="134"/>
        <end position="140"/>
    </location>
    <ligand>
        <name>ATP</name>
        <dbReference type="ChEBI" id="CHEBI:30616"/>
    </ligand>
</feature>
<proteinExistence type="inferred from homology"/>
<dbReference type="SUPFAM" id="SSF53623">
    <property type="entry name" value="MurD-like peptide ligases, catalytic domain"/>
    <property type="match status" value="1"/>
</dbReference>
<keyword evidence="11 17" id="KW-0133">Cell shape</keyword>
<evidence type="ECO:0000256" key="9">
    <source>
        <dbReference type="ARBA" id="ARBA00022741"/>
    </source>
</evidence>
<evidence type="ECO:0000256" key="11">
    <source>
        <dbReference type="ARBA" id="ARBA00022960"/>
    </source>
</evidence>
<feature type="domain" description="Mur ligase central" evidence="20">
    <location>
        <begin position="132"/>
        <end position="312"/>
    </location>
</feature>
<evidence type="ECO:0000256" key="13">
    <source>
        <dbReference type="ARBA" id="ARBA00023316"/>
    </source>
</evidence>
<dbReference type="GO" id="GO:0008360">
    <property type="term" value="P:regulation of cell shape"/>
    <property type="evidence" value="ECO:0007669"/>
    <property type="project" value="UniProtKB-KW"/>
</dbReference>
<evidence type="ECO:0000256" key="7">
    <source>
        <dbReference type="ARBA" id="ARBA00022490"/>
    </source>
</evidence>
<evidence type="ECO:0000256" key="6">
    <source>
        <dbReference type="ARBA" id="ARBA00015655"/>
    </source>
</evidence>
<organism evidence="21">
    <name type="scientific">Baileyella intestinalis</name>
    <dbReference type="NCBI Taxonomy" id="2606709"/>
    <lineage>
        <taxon>Bacteria</taxon>
        <taxon>Bacillati</taxon>
        <taxon>Bacillota</taxon>
        <taxon>Clostridia</taxon>
        <taxon>Peptostreptococcales</taxon>
        <taxon>Anaerovoracaceae</taxon>
        <taxon>Baileyella</taxon>
    </lineage>
</organism>
<keyword evidence="12 17" id="KW-0573">Peptidoglycan synthesis</keyword>
<evidence type="ECO:0000256" key="10">
    <source>
        <dbReference type="ARBA" id="ARBA00022840"/>
    </source>
</evidence>
<dbReference type="EMBL" id="VUNB01000001">
    <property type="protein sequence ID" value="MST68186.1"/>
    <property type="molecule type" value="Genomic_DNA"/>
</dbReference>
<keyword evidence="7 17" id="KW-0963">Cytoplasm</keyword>
<dbReference type="GO" id="GO:0008764">
    <property type="term" value="F:UDP-N-acetylmuramoylalanine-D-glutamate ligase activity"/>
    <property type="evidence" value="ECO:0007669"/>
    <property type="project" value="UniProtKB-UniRule"/>
</dbReference>
<keyword evidence="17 18" id="KW-0131">Cell cycle</keyword>
<gene>
    <name evidence="17" type="primary">murD</name>
    <name evidence="21" type="ORF">FYJ66_00990</name>
</gene>
<comment type="catalytic activity">
    <reaction evidence="16 17 18">
        <text>UDP-N-acetyl-alpha-D-muramoyl-L-alanine + D-glutamate + ATP = UDP-N-acetyl-alpha-D-muramoyl-L-alanyl-D-glutamate + ADP + phosphate + H(+)</text>
        <dbReference type="Rhea" id="RHEA:16429"/>
        <dbReference type="ChEBI" id="CHEBI:15378"/>
        <dbReference type="ChEBI" id="CHEBI:29986"/>
        <dbReference type="ChEBI" id="CHEBI:30616"/>
        <dbReference type="ChEBI" id="CHEBI:43474"/>
        <dbReference type="ChEBI" id="CHEBI:83898"/>
        <dbReference type="ChEBI" id="CHEBI:83900"/>
        <dbReference type="ChEBI" id="CHEBI:456216"/>
        <dbReference type="EC" id="6.3.2.9"/>
    </reaction>
</comment>
<dbReference type="InterPro" id="IPR005762">
    <property type="entry name" value="MurD"/>
</dbReference>
<evidence type="ECO:0000256" key="5">
    <source>
        <dbReference type="ARBA" id="ARBA00012212"/>
    </source>
</evidence>
<evidence type="ECO:0000313" key="21">
    <source>
        <dbReference type="EMBL" id="MST68186.1"/>
    </source>
</evidence>
<dbReference type="GO" id="GO:0071555">
    <property type="term" value="P:cell wall organization"/>
    <property type="evidence" value="ECO:0007669"/>
    <property type="project" value="UniProtKB-KW"/>
</dbReference>
<dbReference type="Gene3D" id="3.90.190.20">
    <property type="entry name" value="Mur ligase, C-terminal domain"/>
    <property type="match status" value="1"/>
</dbReference>
<dbReference type="Pfam" id="PF08245">
    <property type="entry name" value="Mur_ligase_M"/>
    <property type="match status" value="1"/>
</dbReference>
<feature type="domain" description="Mur ligase C-terminal" evidence="19">
    <location>
        <begin position="335"/>
        <end position="449"/>
    </location>
</feature>
<dbReference type="PANTHER" id="PTHR43692">
    <property type="entry name" value="UDP-N-ACETYLMURAMOYLALANINE--D-GLUTAMATE LIGASE"/>
    <property type="match status" value="1"/>
</dbReference>
<comment type="similarity">
    <text evidence="4 17">Belongs to the MurCDEF family.</text>
</comment>
<dbReference type="NCBIfam" id="TIGR01087">
    <property type="entry name" value="murD"/>
    <property type="match status" value="1"/>
</dbReference>
<dbReference type="InterPro" id="IPR013221">
    <property type="entry name" value="Mur_ligase_cen"/>
</dbReference>
<dbReference type="SUPFAM" id="SSF53244">
    <property type="entry name" value="MurD-like peptide ligases, peptide-binding domain"/>
    <property type="match status" value="1"/>
</dbReference>
<evidence type="ECO:0000256" key="1">
    <source>
        <dbReference type="ARBA" id="ARBA00002734"/>
    </source>
</evidence>
<dbReference type="PANTHER" id="PTHR43692:SF1">
    <property type="entry name" value="UDP-N-ACETYLMURAMOYLALANINE--D-GLUTAMATE LIGASE"/>
    <property type="match status" value="1"/>
</dbReference>
<evidence type="ECO:0000256" key="3">
    <source>
        <dbReference type="ARBA" id="ARBA00004752"/>
    </source>
</evidence>
<dbReference type="UniPathway" id="UPA00219"/>
<keyword evidence="10 17" id="KW-0067">ATP-binding</keyword>
<reference evidence="21" key="1">
    <citation type="submission" date="2019-09" db="EMBL/GenBank/DDBJ databases">
        <title>In-depth cultivation of the pig gut microbiome towards novel bacterial diversity and tailored functional studies.</title>
        <authorList>
            <person name="Wylensek D."/>
            <person name="Hitch T.C.A."/>
            <person name="Clavel T."/>
        </authorList>
    </citation>
    <scope>NUCLEOTIDE SEQUENCE</scope>
    <source>
        <strain evidence="21">RF-744-FAT-WT-3</strain>
    </source>
</reference>
<keyword evidence="17 18" id="KW-0132">Cell division</keyword>
<dbReference type="GO" id="GO:0051301">
    <property type="term" value="P:cell division"/>
    <property type="evidence" value="ECO:0007669"/>
    <property type="project" value="UniProtKB-KW"/>
</dbReference>
<dbReference type="InterPro" id="IPR004101">
    <property type="entry name" value="Mur_ligase_C"/>
</dbReference>
<comment type="subcellular location">
    <subcellularLocation>
        <location evidence="2 17 18">Cytoplasm</location>
    </subcellularLocation>
</comment>
<keyword evidence="8 17" id="KW-0436">Ligase</keyword>
<sequence>MENISKETKAGLDAAEENRKAVKGKEILVVGMGRSGVASARTLHELGAKVTCQDSKTRDKIDPKLVTWLEKENIPYIFGASPDNVGQYDTIVLSPGVASDLEFLCTARDMGVEVIGELEMAYRLSKGTYVGITGTNGKTTTTTLVGNIFRNADRNTAVVGNIGVAVMSRALESTDDEWMIAEVSSFQLETTETFRPHISAVLNLTPDHLNRHKTMERYGEAKAAVFKNQTEDDFLVINCDSREAMELPEKYGCRAKIVPFSRKKELEYGACLYNDRLVFRDSNGKIRDFCGKDELKIIGDHNIENALAAAAIGFCAGISPEIIGETIKAFPGVEHRIEYCGNVDGVKFYNDSKGTNTDAAIIAINAIRENIILIAGGDGKAQDFTEFAKRLNGPVKHLILLGRDGKIIGDAAEKAGFTSIFYEKDMNCCVRKAVELAEAGDNVLLSPACASWDMYDNYEQRGDHFKDCVNQLLK</sequence>
<accession>A0A6A8MA63</accession>
<protein>
    <recommendedName>
        <fullName evidence="6 17">UDP-N-acetylmuramoylalanine--D-glutamate ligase</fullName>
        <ecNumber evidence="5 17">6.3.2.9</ecNumber>
    </recommendedName>
    <alternativeName>
        <fullName evidence="15 17">D-glutamic acid-adding enzyme</fullName>
    </alternativeName>
    <alternativeName>
        <fullName evidence="14 17">UDP-N-acetylmuramoyl-L-alanyl-D-glutamate synthetase</fullName>
    </alternativeName>
</protein>
<dbReference type="GO" id="GO:0005737">
    <property type="term" value="C:cytoplasm"/>
    <property type="evidence" value="ECO:0007669"/>
    <property type="project" value="UniProtKB-SubCell"/>
</dbReference>
<evidence type="ECO:0000256" key="17">
    <source>
        <dbReference type="HAMAP-Rule" id="MF_00639"/>
    </source>
</evidence>
<keyword evidence="13 17" id="KW-0961">Cell wall biogenesis/degradation</keyword>
<dbReference type="SUPFAM" id="SSF51984">
    <property type="entry name" value="MurCD N-terminal domain"/>
    <property type="match status" value="1"/>
</dbReference>
<dbReference type="Gene3D" id="3.40.50.720">
    <property type="entry name" value="NAD(P)-binding Rossmann-like Domain"/>
    <property type="match status" value="1"/>
</dbReference>